<evidence type="ECO:0000313" key="3">
    <source>
        <dbReference type="EMBL" id="AUX08509.1"/>
    </source>
</evidence>
<dbReference type="InterPro" id="IPR051797">
    <property type="entry name" value="TrmB-like"/>
</dbReference>
<dbReference type="InterPro" id="IPR036390">
    <property type="entry name" value="WH_DNA-bd_sf"/>
</dbReference>
<evidence type="ECO:0000259" key="2">
    <source>
        <dbReference type="Pfam" id="PF24217"/>
    </source>
</evidence>
<dbReference type="KEGG" id="hdf:AArcSl_0866"/>
<evidence type="ECO:0000259" key="1">
    <source>
        <dbReference type="Pfam" id="PF01978"/>
    </source>
</evidence>
<dbReference type="InterPro" id="IPR055859">
    <property type="entry name" value="DUF7436"/>
</dbReference>
<protein>
    <submittedName>
        <fullName evidence="3">TrmB family transcriptional regulator</fullName>
    </submittedName>
</protein>
<reference evidence="4" key="1">
    <citation type="submission" date="2017-11" db="EMBL/GenBank/DDBJ databases">
        <title>Phenotypic and genomic properties of facultatively anaerobic sulfur-reducing natronoarchaea from hypersaline soda lakes.</title>
        <authorList>
            <person name="Sorokin D.Y."/>
            <person name="Kublanov I.V."/>
            <person name="Roman P."/>
            <person name="Sinninghe Damste J.S."/>
            <person name="Golyshin P.N."/>
            <person name="Rojo D."/>
            <person name="Ciordia S."/>
            <person name="Mena M.D.C."/>
            <person name="Ferrer M."/>
            <person name="Messina E."/>
            <person name="Smedile F."/>
            <person name="La Spada G."/>
            <person name="La Cono V."/>
            <person name="Yakimov M.M."/>
        </authorList>
    </citation>
    <scope>NUCLEOTIDE SEQUENCE [LARGE SCALE GENOMIC DNA]</scope>
    <source>
        <strain evidence="4">AArc-Sl</strain>
    </source>
</reference>
<dbReference type="Gene3D" id="3.30.870.10">
    <property type="entry name" value="Endonuclease Chain A"/>
    <property type="match status" value="1"/>
</dbReference>
<dbReference type="SUPFAM" id="SSF56024">
    <property type="entry name" value="Phospholipase D/nuclease"/>
    <property type="match status" value="1"/>
</dbReference>
<proteinExistence type="predicted"/>
<dbReference type="Pfam" id="PF01978">
    <property type="entry name" value="TrmB"/>
    <property type="match status" value="1"/>
</dbReference>
<feature type="domain" description="Transcription regulator TrmB N-terminal" evidence="1">
    <location>
        <begin position="37"/>
        <end position="105"/>
    </location>
</feature>
<dbReference type="EMBL" id="CP025066">
    <property type="protein sequence ID" value="AUX08509.1"/>
    <property type="molecule type" value="Genomic_DNA"/>
</dbReference>
<dbReference type="InterPro" id="IPR036388">
    <property type="entry name" value="WH-like_DNA-bd_sf"/>
</dbReference>
<dbReference type="Gene3D" id="1.10.10.10">
    <property type="entry name" value="Winged helix-like DNA-binding domain superfamily/Winged helix DNA-binding domain"/>
    <property type="match status" value="1"/>
</dbReference>
<feature type="domain" description="DUF7436" evidence="2">
    <location>
        <begin position="144"/>
        <end position="299"/>
    </location>
</feature>
<accession>A0A343THD7</accession>
<keyword evidence="4" id="KW-1185">Reference proteome</keyword>
<name>A0A343THD7_9EURY</name>
<dbReference type="Pfam" id="PF24217">
    <property type="entry name" value="DUF7436"/>
    <property type="match status" value="1"/>
</dbReference>
<organism evidence="3 4">
    <name type="scientific">Halalkaliarchaeum desulfuricum</name>
    <dbReference type="NCBI Taxonomy" id="2055893"/>
    <lineage>
        <taxon>Archaea</taxon>
        <taxon>Methanobacteriati</taxon>
        <taxon>Methanobacteriota</taxon>
        <taxon>Stenosarchaea group</taxon>
        <taxon>Halobacteria</taxon>
        <taxon>Halobacteriales</taxon>
        <taxon>Haloferacaceae</taxon>
        <taxon>Halalkaliarchaeum</taxon>
    </lineage>
</organism>
<dbReference type="SUPFAM" id="SSF46785">
    <property type="entry name" value="Winged helix' DNA-binding domain"/>
    <property type="match status" value="1"/>
</dbReference>
<dbReference type="PANTHER" id="PTHR34293">
    <property type="entry name" value="HTH-TYPE TRANSCRIPTIONAL REGULATOR TRMBL2"/>
    <property type="match status" value="1"/>
</dbReference>
<dbReference type="Proteomes" id="UP000263012">
    <property type="component" value="Chromosome"/>
</dbReference>
<gene>
    <name evidence="3" type="ORF">AArcSl_0866</name>
</gene>
<dbReference type="PANTHER" id="PTHR34293:SF1">
    <property type="entry name" value="HTH-TYPE TRANSCRIPTIONAL REGULATOR TRMBL2"/>
    <property type="match status" value="1"/>
</dbReference>
<dbReference type="InterPro" id="IPR002831">
    <property type="entry name" value="Tscrpt_reg_TrmB_N"/>
</dbReference>
<sequence>MEPRELVYTVRVYIQRDAMSDRREGTETRIGEGEATLRDLGFSSYEERAYRALLALGSATASEISEASEVPMGRIYDALSGLESHGAVRTQDGSHPTVYAAVEPEVVVDRVLEVRTRELRDRLERYQSQREELVSALREIEVPEDEFWTAVMGPEESMELLLERIDTAESSVTLVADTVSSQFELDELGPRILETLFDAYRREVDISILLSESVLDQLGRELGDGEGLDHRPFDWSLFELRASDDLHGNFTLIDDAEICIAIPNPAAPDDLFGMVNFRDAHFAARADATFERAWGDARRITSLSTALEE</sequence>
<dbReference type="CDD" id="cd00138">
    <property type="entry name" value="PLDc_SF"/>
    <property type="match status" value="1"/>
</dbReference>
<evidence type="ECO:0000313" key="4">
    <source>
        <dbReference type="Proteomes" id="UP000263012"/>
    </source>
</evidence>
<dbReference type="AlphaFoldDB" id="A0A343THD7"/>